<dbReference type="InterPro" id="IPR019428">
    <property type="entry name" value="7TM_GPCR_serpentine_rcpt_Str"/>
</dbReference>
<feature type="transmembrane region" description="Helical" evidence="1">
    <location>
        <begin position="629"/>
        <end position="648"/>
    </location>
</feature>
<dbReference type="EMBL" id="WUAV01000004">
    <property type="protein sequence ID" value="KAF1757033.1"/>
    <property type="molecule type" value="Genomic_DNA"/>
</dbReference>
<feature type="transmembrane region" description="Helical" evidence="1">
    <location>
        <begin position="876"/>
        <end position="895"/>
    </location>
</feature>
<dbReference type="Gene3D" id="1.20.1070.10">
    <property type="entry name" value="Rhodopsin 7-helix transmembrane proteins"/>
    <property type="match status" value="2"/>
</dbReference>
<feature type="transmembrane region" description="Helical" evidence="1">
    <location>
        <begin position="62"/>
        <end position="81"/>
    </location>
</feature>
<feature type="transmembrane region" description="Helical" evidence="1">
    <location>
        <begin position="404"/>
        <end position="423"/>
    </location>
</feature>
<feature type="transmembrane region" description="Helical" evidence="1">
    <location>
        <begin position="560"/>
        <end position="584"/>
    </location>
</feature>
<feature type="transmembrane region" description="Helical" evidence="1">
    <location>
        <begin position="685"/>
        <end position="710"/>
    </location>
</feature>
<feature type="transmembrane region" description="Helical" evidence="1">
    <location>
        <begin position="444"/>
        <end position="467"/>
    </location>
</feature>
<feature type="transmembrane region" description="Helical" evidence="1">
    <location>
        <begin position="791"/>
        <end position="816"/>
    </location>
</feature>
<dbReference type="Proteomes" id="UP000483820">
    <property type="component" value="Chromosome IV"/>
</dbReference>
<feature type="transmembrane region" description="Helical" evidence="1">
    <location>
        <begin position="264"/>
        <end position="286"/>
    </location>
</feature>
<reference evidence="2 3" key="1">
    <citation type="submission" date="2019-12" db="EMBL/GenBank/DDBJ databases">
        <title>Chromosome-level assembly of the Caenorhabditis remanei genome.</title>
        <authorList>
            <person name="Teterina A.A."/>
            <person name="Willis J.H."/>
            <person name="Phillips P.C."/>
        </authorList>
    </citation>
    <scope>NUCLEOTIDE SEQUENCE [LARGE SCALE GENOMIC DNA]</scope>
    <source>
        <strain evidence="2 3">PX506</strain>
        <tissue evidence="2">Whole organism</tissue>
    </source>
</reference>
<evidence type="ECO:0000313" key="3">
    <source>
        <dbReference type="Proteomes" id="UP000483820"/>
    </source>
</evidence>
<keyword evidence="1" id="KW-1133">Transmembrane helix</keyword>
<feature type="transmembrane region" description="Helical" evidence="1">
    <location>
        <begin position="722"/>
        <end position="743"/>
    </location>
</feature>
<dbReference type="AlphaFoldDB" id="A0A6A5GR14"/>
<gene>
    <name evidence="2" type="ORF">GCK72_013488</name>
</gene>
<dbReference type="GeneID" id="9823565"/>
<dbReference type="RefSeq" id="XP_053584640.1">
    <property type="nucleotide sequence ID" value="XM_053729868.1"/>
</dbReference>
<organism evidence="2 3">
    <name type="scientific">Caenorhabditis remanei</name>
    <name type="common">Caenorhabditis vulgaris</name>
    <dbReference type="NCBI Taxonomy" id="31234"/>
    <lineage>
        <taxon>Eukaryota</taxon>
        <taxon>Metazoa</taxon>
        <taxon>Ecdysozoa</taxon>
        <taxon>Nematoda</taxon>
        <taxon>Chromadorea</taxon>
        <taxon>Rhabditida</taxon>
        <taxon>Rhabditina</taxon>
        <taxon>Rhabditomorpha</taxon>
        <taxon>Rhabditoidea</taxon>
        <taxon>Rhabditidae</taxon>
        <taxon>Peloderinae</taxon>
        <taxon>Caenorhabditis</taxon>
    </lineage>
</organism>
<feature type="transmembrane region" description="Helical" evidence="1">
    <location>
        <begin position="506"/>
        <end position="531"/>
    </location>
</feature>
<feature type="transmembrane region" description="Helical" evidence="1">
    <location>
        <begin position="30"/>
        <end position="50"/>
    </location>
</feature>
<evidence type="ECO:0000313" key="2">
    <source>
        <dbReference type="EMBL" id="KAF1757033.1"/>
    </source>
</evidence>
<comment type="caution">
    <text evidence="2">The sequence shown here is derived from an EMBL/GenBank/DDBJ whole genome shotgun (WGS) entry which is preliminary data.</text>
</comment>
<sequence>MNFSSTQNLTSEVVTVKPYQDFSGTYIGDINSYIAGIVSLFSNLTLIYATSQVKTFTSSVRFSQYAISVLRLIFSFSIMLTCPSIEYELETESLYIIKNGFYLPVFLGEILLAVFIVSIVMSCNGPAVQYLQVAVMLASSSRQQSKCSISIMPILVAVPTAILVYFGYVPQFYDAQISKYFLDRISQQGITSLLIVTVHLTTSTGHFNFDMMSQVCTFFILIVMFISLTITIVCYLSIRRHMKCRRLEVGTTTQNTQEQLNTVLLIQFLFPFLTIHIPFYITFILPFFNNDIDFLTDIMLHLCAWCPAINPIIVMIMVKNFNDFPLGDISNYCAAVTSIISNSLLIFATSQVKSYNRNVRIAMYYMAFWRFVFSVTLGLTSPVIKYYSSMKTMYIIKNGFTLPSPIGEILLVVFIVTIVMFCNGPTVQYLQVKTILKATSKQDVSFCIYLIPLIIGIPIVVLIYFGYIPNPQNIMFPPQLVEKMKLQGIATFLMVPMSLEVEKMEIMALACTLFILLVMIVSIVFAIFNFISIQFLMKEKLKSSASNNSKKSQEQLNTNLLLQFIFPFFTIHTPFFITFALPFFDKNLEFLSDNMLYLSAWCPAANPIILMCVVKMMEHYTTNSWLEEANAGVAGVVSLIANILLIYLTTKVKTYSDTTIMYLDEVKSLYIVKGGVEIHADIGRFLLNLFLVFVVTSCTGPSVQYLQVAYLLSNPTLKNHSVLRTMITLIPLFVAIPTAVLIFNGYTPNEYEMDISKELIEEITGKNNSSFLIASEEKIFMATSGTYEYDIPARICTFFMFFAMIFSLIVVIVCFIHMQFTMKKKNSISNKKSQKQLNLLLFVQFIFPFITIHIPFYTAFILPYLDLEYNDLSSKLPFMFAWCPAINPILVICMIKNVRDTLLNRKGTPLTGTTFTTSTHIFHTRSSTQIRK</sequence>
<dbReference type="CTD" id="9823565"/>
<dbReference type="PANTHER" id="PTHR47758">
    <property type="entry name" value="SERPENTINE RECEPTOR, CLASS M-RELATED"/>
    <property type="match status" value="1"/>
</dbReference>
<keyword evidence="1" id="KW-0812">Transmembrane</keyword>
<feature type="transmembrane region" description="Helical" evidence="1">
    <location>
        <begin position="101"/>
        <end position="128"/>
    </location>
</feature>
<dbReference type="Pfam" id="PF10326">
    <property type="entry name" value="7TM_GPCR_Str"/>
    <property type="match status" value="3"/>
</dbReference>
<feature type="transmembrane region" description="Helical" evidence="1">
    <location>
        <begin position="216"/>
        <end position="238"/>
    </location>
</feature>
<evidence type="ECO:0000256" key="1">
    <source>
        <dbReference type="SAM" id="Phobius"/>
    </source>
</evidence>
<feature type="transmembrane region" description="Helical" evidence="1">
    <location>
        <begin position="596"/>
        <end position="617"/>
    </location>
</feature>
<keyword evidence="1" id="KW-0472">Membrane</keyword>
<dbReference type="KEGG" id="crq:GCK72_013488"/>
<feature type="transmembrane region" description="Helical" evidence="1">
    <location>
        <begin position="837"/>
        <end position="856"/>
    </location>
</feature>
<feature type="transmembrane region" description="Helical" evidence="1">
    <location>
        <begin position="149"/>
        <end position="169"/>
    </location>
</feature>
<protein>
    <submittedName>
        <fullName evidence="2">Uncharacterized protein</fullName>
    </submittedName>
</protein>
<feature type="transmembrane region" description="Helical" evidence="1">
    <location>
        <begin position="329"/>
        <end position="349"/>
    </location>
</feature>
<accession>A0A6A5GR14</accession>
<name>A0A6A5GR14_CAERE</name>
<feature type="transmembrane region" description="Helical" evidence="1">
    <location>
        <begin position="361"/>
        <end position="384"/>
    </location>
</feature>
<dbReference type="PANTHER" id="PTHR47758:SF1">
    <property type="entry name" value="SERPENTINE RECEPTOR, CLASS T"/>
    <property type="match status" value="1"/>
</dbReference>
<dbReference type="SUPFAM" id="SSF81321">
    <property type="entry name" value="Family A G protein-coupled receptor-like"/>
    <property type="match status" value="3"/>
</dbReference>
<proteinExistence type="predicted"/>